<evidence type="ECO:0000313" key="2">
    <source>
        <dbReference type="EMBL" id="ORX50035.1"/>
    </source>
</evidence>
<keyword evidence="3" id="KW-1185">Reference proteome</keyword>
<reference evidence="2 3" key="1">
    <citation type="submission" date="2016-08" db="EMBL/GenBank/DDBJ databases">
        <title>Genomes of anaerobic fungi encode conserved fungal cellulosomes for biomass hydrolysis.</title>
        <authorList>
            <consortium name="DOE Joint Genome Institute"/>
            <person name="Haitjema C.H."/>
            <person name="Gilmore S.P."/>
            <person name="Henske J.K."/>
            <person name="Solomon K.V."/>
            <person name="De Groot R."/>
            <person name="Kuo A."/>
            <person name="Mondo S.J."/>
            <person name="Salamov A.A."/>
            <person name="Labutti K."/>
            <person name="Zhao Z."/>
            <person name="Chiniquy J."/>
            <person name="Barry K."/>
            <person name="Brewer H.M."/>
            <person name="Purvine S.O."/>
            <person name="Wright A.T."/>
            <person name="Boxma B."/>
            <person name="Van Alen T."/>
            <person name="Hackstein J.H."/>
            <person name="Baker S.E."/>
            <person name="Grigoriev I.V."/>
            <person name="O'Malley M.A."/>
        </authorList>
    </citation>
    <scope>NUCLEOTIDE SEQUENCE [LARGE SCALE GENOMIC DNA]</scope>
    <source>
        <strain evidence="3">finn</strain>
    </source>
</reference>
<comment type="caution">
    <text evidence="2">The sequence shown here is derived from an EMBL/GenBank/DDBJ whole genome shotgun (WGS) entry which is preliminary data.</text>
</comment>
<feature type="signal peptide" evidence="1">
    <location>
        <begin position="1"/>
        <end position="24"/>
    </location>
</feature>
<name>A0A1Y1V8V7_9FUNG</name>
<keyword evidence="1" id="KW-0732">Signal</keyword>
<dbReference type="STRING" id="1754191.A0A1Y1V8V7"/>
<feature type="chain" id="PRO_5012485834" evidence="1">
    <location>
        <begin position="25"/>
        <end position="340"/>
    </location>
</feature>
<reference evidence="2 3" key="2">
    <citation type="submission" date="2016-08" db="EMBL/GenBank/DDBJ databases">
        <title>Pervasive Adenine N6-methylation of Active Genes in Fungi.</title>
        <authorList>
            <consortium name="DOE Joint Genome Institute"/>
            <person name="Mondo S.J."/>
            <person name="Dannebaum R.O."/>
            <person name="Kuo R.C."/>
            <person name="Labutti K."/>
            <person name="Haridas S."/>
            <person name="Kuo A."/>
            <person name="Salamov A."/>
            <person name="Ahrendt S.R."/>
            <person name="Lipzen A."/>
            <person name="Sullivan W."/>
            <person name="Andreopoulos W.B."/>
            <person name="Clum A."/>
            <person name="Lindquist E."/>
            <person name="Daum C."/>
            <person name="Ramamoorthy G.K."/>
            <person name="Gryganskyi A."/>
            <person name="Culley D."/>
            <person name="Magnuson J.K."/>
            <person name="James T.Y."/>
            <person name="O'Malley M.A."/>
            <person name="Stajich J.E."/>
            <person name="Spatafora J.W."/>
            <person name="Visel A."/>
            <person name="Grigoriev I.V."/>
        </authorList>
    </citation>
    <scope>NUCLEOTIDE SEQUENCE [LARGE SCALE GENOMIC DNA]</scope>
    <source>
        <strain evidence="3">finn</strain>
    </source>
</reference>
<dbReference type="AlphaFoldDB" id="A0A1Y1V8V7"/>
<dbReference type="OrthoDB" id="10403328at2759"/>
<sequence>MLLKNLFSLKNTGLLFLLSSLVGATNVQKREEEEEEIKYYYTIGQRTLSYLSFYDKDGKTIGRRVLTQPLYNNKIMDQIKDYLNNNDDIIKKTDVVEIIGINHASFLINHDIFEYGAYPIESLKADTSFNYEAGSFRWRQNQSTSSTTEWSSQSYLWGVKNHQDSITYTESDFQKAINANATDFPQLKELNWKCNYDAEKKRCTNFDIIQDKSYDLLIMGLNEITMPDYLIQEYVKFKNEASLYDPQILKKFNVENPNFESTINWFNSTIEELRKSKAICENAENQSVIHSIVSYECDHLIDEELVQPDSDFLSSASMSLSTKGLTIILASIMMMFYFLF</sequence>
<organism evidence="2 3">
    <name type="scientific">Piromyces finnis</name>
    <dbReference type="NCBI Taxonomy" id="1754191"/>
    <lineage>
        <taxon>Eukaryota</taxon>
        <taxon>Fungi</taxon>
        <taxon>Fungi incertae sedis</taxon>
        <taxon>Chytridiomycota</taxon>
        <taxon>Chytridiomycota incertae sedis</taxon>
        <taxon>Neocallimastigomycetes</taxon>
        <taxon>Neocallimastigales</taxon>
        <taxon>Neocallimastigaceae</taxon>
        <taxon>Piromyces</taxon>
    </lineage>
</organism>
<proteinExistence type="predicted"/>
<gene>
    <name evidence="2" type="ORF">BCR36DRAFT_583637</name>
</gene>
<dbReference type="Proteomes" id="UP000193719">
    <property type="component" value="Unassembled WGS sequence"/>
</dbReference>
<accession>A0A1Y1V8V7</accession>
<protein>
    <submittedName>
        <fullName evidence="2">Uncharacterized protein</fullName>
    </submittedName>
</protein>
<evidence type="ECO:0000313" key="3">
    <source>
        <dbReference type="Proteomes" id="UP000193719"/>
    </source>
</evidence>
<dbReference type="EMBL" id="MCFH01000022">
    <property type="protein sequence ID" value="ORX50035.1"/>
    <property type="molecule type" value="Genomic_DNA"/>
</dbReference>
<evidence type="ECO:0000256" key="1">
    <source>
        <dbReference type="SAM" id="SignalP"/>
    </source>
</evidence>